<proteinExistence type="predicted"/>
<evidence type="ECO:0000256" key="2">
    <source>
        <dbReference type="SAM" id="Phobius"/>
    </source>
</evidence>
<feature type="transmembrane region" description="Helical" evidence="2">
    <location>
        <begin position="1236"/>
        <end position="1256"/>
    </location>
</feature>
<keyword evidence="4" id="KW-1185">Reference proteome</keyword>
<organism evidence="3 4">
    <name type="scientific">Orbilia ellipsospora</name>
    <dbReference type="NCBI Taxonomy" id="2528407"/>
    <lineage>
        <taxon>Eukaryota</taxon>
        <taxon>Fungi</taxon>
        <taxon>Dikarya</taxon>
        <taxon>Ascomycota</taxon>
        <taxon>Pezizomycotina</taxon>
        <taxon>Orbiliomycetes</taxon>
        <taxon>Orbiliales</taxon>
        <taxon>Orbiliaceae</taxon>
        <taxon>Orbilia</taxon>
    </lineage>
</organism>
<feature type="transmembrane region" description="Helical" evidence="2">
    <location>
        <begin position="1207"/>
        <end position="1229"/>
    </location>
</feature>
<dbReference type="EMBL" id="JAVHJO010000001">
    <property type="protein sequence ID" value="KAK6543469.1"/>
    <property type="molecule type" value="Genomic_DNA"/>
</dbReference>
<keyword evidence="2" id="KW-0472">Membrane</keyword>
<evidence type="ECO:0000256" key="1">
    <source>
        <dbReference type="SAM" id="MobiDB-lite"/>
    </source>
</evidence>
<gene>
    <name evidence="3" type="ORF">TWF694_000215</name>
</gene>
<evidence type="ECO:0000313" key="4">
    <source>
        <dbReference type="Proteomes" id="UP001365542"/>
    </source>
</evidence>
<feature type="transmembrane region" description="Helical" evidence="2">
    <location>
        <begin position="1268"/>
        <end position="1287"/>
    </location>
</feature>
<protein>
    <submittedName>
        <fullName evidence="3">Uncharacterized protein</fullName>
    </submittedName>
</protein>
<keyword evidence="2" id="KW-1133">Transmembrane helix</keyword>
<keyword evidence="2" id="KW-0812">Transmembrane</keyword>
<feature type="region of interest" description="Disordered" evidence="1">
    <location>
        <begin position="29"/>
        <end position="50"/>
    </location>
</feature>
<sequence length="1347" mass="148557">MAIASNPAAQLTPAQHFPTKVPFPYFEEDKNVKPAPASDEGSSGQGVAVKPHPTQRVTFNTCSEFMTYRMPGSIFGTEGNHLKLLNDGKGQPMIFSIGTDHRLYVLYDDDVTAEATWQVADITPPGKTKNETKPVTAFDVIIVRDYLVISVAQKLNPPFSSVLTTTLKLPNSESIKSPQPTPFENLIWTHHRNALGANDSDRTEQIQKQITALINCPKEYQFGVPKSEVGNIGNLSSVIVSTMESDKAEGSKYVIETNPKRADAPWRNLPLPRQAVNVLQCVPALMEGAGSGLYILSAGGPKNTSISCTLQCDGVASSDILLGELKEPVSITSSANPLGFTDLLISTKAGIAYYSSFDRRAPFKTLLPEISFTKSVCYEVPTGTDDNRSSKIAIFGLSDEGDIYYIEGTREYNDESEAFITFLASGLPIRSNVKVFSGTFNPSSETVELAFVNITDTPGSEEIIYMKRDPISYIWGESKIVVPCSKVKPEFIKFPAFVTTMNLDNGLGQPLSSSIPVELSSVSPMGVLVGERRCILNKERQVVYTEADGSLKIIVPAENGSFACNDIHFRLGNVKYGDGYSYLAEQQDEYSITPAKRIIRMMGSVKTKRDIIDATTSDGKPVFDPPLVIDHKTLDHAAALMSLIPTLVKGELTQQDIFAITSSEPNFGISFDEILPADDTVKFFGDALQAVKTIVKSRLTAGFKFVKNTLQLVISIAGKIYRFAVNTTKAIVSGAIGLLESIGIDLSLLKKWWELAFCKVERAQKILHKTIKTGFKAVQMAMKANENSIMEKLNLAQKSAEEFIGRPREKQPPPIDRVSNEVSKILNNPMIKLLLDMNPFQWIMEAYQEGTEGLSDHIYIPNISIFDAFESLITKFATHGITGLIKFMWNIAQNIGIFLAKPESAVDLILDSMKEYIWLGFEMGKNVIQESLMFIRSLFGQIEKYLEDFWKLPPSTDMWYDFTGCKFSLLNFVTYTLAQIIQYQAPPGKDWFEGIEADDIGLADNIPDNILTAFGTRQSSRTTFVNQGAGSRIRMMPSLADTERNYFDEDNPRVWEKPRVTSNAAKVAVKICVIVDALARFISLGLQAYMGKIPENPKPKPTTTCRYMEALEIHDLSTKNTEKRRNLPFGLVFENPDVKAIKPDVKEIADSRELIYKQQDSARQSRDVQHAMTITAVLSGISFCCRTTKFVLIRTGYTFEDENQTDILYTTCNMATSVVVFLAQGILYALRLDDRIVLAGTNAIVNVGPVFSLWIASSFDTGKLHGSTYSDAMGSLFGGVAAILIPIDEPDCQTAAYICLGEYLCGTLATIVTTIGSVIDIFGATKAARLDLDVAFSATTQVCFAVI</sequence>
<reference evidence="3 4" key="1">
    <citation type="submission" date="2019-10" db="EMBL/GenBank/DDBJ databases">
        <authorList>
            <person name="Palmer J.M."/>
        </authorList>
    </citation>
    <scope>NUCLEOTIDE SEQUENCE [LARGE SCALE GENOMIC DNA]</scope>
    <source>
        <strain evidence="3 4">TWF694</strain>
    </source>
</reference>
<evidence type="ECO:0000313" key="3">
    <source>
        <dbReference type="EMBL" id="KAK6543469.1"/>
    </source>
</evidence>
<dbReference type="Proteomes" id="UP001365542">
    <property type="component" value="Unassembled WGS sequence"/>
</dbReference>
<comment type="caution">
    <text evidence="3">The sequence shown here is derived from an EMBL/GenBank/DDBJ whole genome shotgun (WGS) entry which is preliminary data.</text>
</comment>
<accession>A0AAV9XNA5</accession>
<name>A0AAV9XNA5_9PEZI</name>